<proteinExistence type="predicted"/>
<comment type="caution">
    <text evidence="1">The sequence shown here is derived from an EMBL/GenBank/DDBJ whole genome shotgun (WGS) entry which is preliminary data.</text>
</comment>
<evidence type="ECO:0000313" key="1">
    <source>
        <dbReference type="EMBL" id="MBB4621385.1"/>
    </source>
</evidence>
<dbReference type="InterPro" id="IPR011044">
    <property type="entry name" value="Quino_amine_DH_bsu"/>
</dbReference>
<keyword evidence="2" id="KW-1185">Reference proteome</keyword>
<dbReference type="SUPFAM" id="SSF50969">
    <property type="entry name" value="YVTN repeat-like/Quinoprotein amine dehydrogenase"/>
    <property type="match status" value="1"/>
</dbReference>
<sequence length="359" mass="40177">MNAILAVAFMSMLFVSCSDNDDIPDGPDPDLKVRAYVACEGNFTKGTASLNAIMEDGTVQTDIFRNANNRPLGDVAQSFSIIDGKIFITLNNSEKIEVVNESDYKSVATILYPERTISPQYVMQIDDHRAVVSDLWNAFLWIIDTKEYKVLQEIPVSTYSTKQMAVADGKLFVTLAAKKIAVISLSSLKVIKELDIPVVGDSKLLKDKNGLIWALACGFDDDPESIIPRTVTSLNGIDPTTLETVKTVKFPSDYTVSKFGARLDINQAKDKLYLNVIHDNKEGIYSFPIDGEQLPAEPLFVYSDKVELLYNMAVSPEETIFICDALDYRQRGWVYEFDLSGKRLNEYQVGIIPQYILFK</sequence>
<organism evidence="1 2">
    <name type="scientific">Parabacteroides faecis</name>
    <dbReference type="NCBI Taxonomy" id="1217282"/>
    <lineage>
        <taxon>Bacteria</taxon>
        <taxon>Pseudomonadati</taxon>
        <taxon>Bacteroidota</taxon>
        <taxon>Bacteroidia</taxon>
        <taxon>Bacteroidales</taxon>
        <taxon>Tannerellaceae</taxon>
        <taxon>Parabacteroides</taxon>
    </lineage>
</organism>
<dbReference type="Pfam" id="PF16819">
    <property type="entry name" value="DUF5074"/>
    <property type="match status" value="1"/>
</dbReference>
<evidence type="ECO:0000313" key="2">
    <source>
        <dbReference type="Proteomes" id="UP000533637"/>
    </source>
</evidence>
<evidence type="ECO:0008006" key="3">
    <source>
        <dbReference type="Google" id="ProtNLM"/>
    </source>
</evidence>
<name>A0ABR6KIX2_9BACT</name>
<gene>
    <name evidence="1" type="ORF">GGQ57_001279</name>
</gene>
<dbReference type="InterPro" id="IPR031815">
    <property type="entry name" value="DUF5074"/>
</dbReference>
<dbReference type="Proteomes" id="UP000533637">
    <property type="component" value="Unassembled WGS sequence"/>
</dbReference>
<accession>A0ABR6KIX2</accession>
<dbReference type="EMBL" id="JACHOC010000002">
    <property type="protein sequence ID" value="MBB4621385.1"/>
    <property type="molecule type" value="Genomic_DNA"/>
</dbReference>
<dbReference type="RefSeq" id="WP_183669641.1">
    <property type="nucleotide sequence ID" value="NZ_BMPB01000002.1"/>
</dbReference>
<dbReference type="InterPro" id="IPR015943">
    <property type="entry name" value="WD40/YVTN_repeat-like_dom_sf"/>
</dbReference>
<reference evidence="1 2" key="1">
    <citation type="submission" date="2020-08" db="EMBL/GenBank/DDBJ databases">
        <title>Genomic Encyclopedia of Type Strains, Phase IV (KMG-IV): sequencing the most valuable type-strain genomes for metagenomic binning, comparative biology and taxonomic classification.</title>
        <authorList>
            <person name="Goeker M."/>
        </authorList>
    </citation>
    <scope>NUCLEOTIDE SEQUENCE [LARGE SCALE GENOMIC DNA]</scope>
    <source>
        <strain evidence="1 2">DSM 102983</strain>
    </source>
</reference>
<protein>
    <recommendedName>
        <fullName evidence="3">YncE family protein</fullName>
    </recommendedName>
</protein>
<dbReference type="Gene3D" id="2.130.10.10">
    <property type="entry name" value="YVTN repeat-like/Quinoprotein amine dehydrogenase"/>
    <property type="match status" value="1"/>
</dbReference>